<dbReference type="InterPro" id="IPR013149">
    <property type="entry name" value="ADH-like_C"/>
</dbReference>
<organism evidence="11 12">
    <name type="scientific">Saccharothrix espanaensis (strain ATCC 51144 / DSM 44229 / JCM 9112 / NBRC 15066 / NRRL 15764)</name>
    <dbReference type="NCBI Taxonomy" id="1179773"/>
    <lineage>
        <taxon>Bacteria</taxon>
        <taxon>Bacillati</taxon>
        <taxon>Actinomycetota</taxon>
        <taxon>Actinomycetes</taxon>
        <taxon>Pseudonocardiales</taxon>
        <taxon>Pseudonocardiaceae</taxon>
        <taxon>Saccharothrix</taxon>
    </lineage>
</organism>
<dbReference type="InterPro" id="IPR011032">
    <property type="entry name" value="GroES-like_sf"/>
</dbReference>
<feature type="domain" description="Alcohol dehydrogenase-like N-terminal" evidence="10">
    <location>
        <begin position="26"/>
        <end position="183"/>
    </location>
</feature>
<dbReference type="InterPro" id="IPR002328">
    <property type="entry name" value="ADH_Zn_CS"/>
</dbReference>
<dbReference type="PANTHER" id="PTHR43880">
    <property type="entry name" value="ALCOHOL DEHYDROGENASE"/>
    <property type="match status" value="1"/>
</dbReference>
<dbReference type="GO" id="GO:0008270">
    <property type="term" value="F:zinc ion binding"/>
    <property type="evidence" value="ECO:0007669"/>
    <property type="project" value="InterPro"/>
</dbReference>
<dbReference type="eggNOG" id="COG1062">
    <property type="taxonomic scope" value="Bacteria"/>
</dbReference>
<dbReference type="Proteomes" id="UP000006281">
    <property type="component" value="Chromosome"/>
</dbReference>
<proteinExistence type="inferred from homology"/>
<gene>
    <name evidence="11" type="ordered locus">BN6_60750</name>
</gene>
<feature type="domain" description="Alcohol dehydrogenase-like C-terminal" evidence="9">
    <location>
        <begin position="224"/>
        <end position="364"/>
    </location>
</feature>
<evidence type="ECO:0000259" key="10">
    <source>
        <dbReference type="Pfam" id="PF08240"/>
    </source>
</evidence>
<reference evidence="11 12" key="1">
    <citation type="journal article" date="2012" name="BMC Genomics">
        <title>Complete genome sequence of Saccharothrix espanaensis DSM 44229T and comparison to the other completely sequenced Pseudonocardiaceae.</title>
        <authorList>
            <person name="Strobel T."/>
            <person name="Al-Dilaimi A."/>
            <person name="Blom J."/>
            <person name="Gessner A."/>
            <person name="Kalinowski J."/>
            <person name="Luzhetska M."/>
            <person name="Puhler A."/>
            <person name="Szczepanowski R."/>
            <person name="Bechthold A."/>
            <person name="Ruckert C."/>
        </authorList>
    </citation>
    <scope>NUCLEOTIDE SEQUENCE [LARGE SCALE GENOMIC DNA]</scope>
    <source>
        <strain evidence="12">ATCC 51144 / DSM 44229 / JCM 9112 / NBRC 15066 / NRRL 15764</strain>
    </source>
</reference>
<sequence>MIVRGAVLDAVGGPLRVRRLSLDPPGPGELLIRIGATGLCHSDLSVIDGSRVRPLPMVLGHEAAGEVVEVGGAAGRGGGAAGRGGGGTGRVAEPVGDLAERAGFVVGDRVVLSFVPACGGCRRCVAGRPALCEPGGAANREGTLLGGGRRWRDADGTRLNHHLGVSGFAEYAVVSEKSATRIPGDLPFDVAALFGCAVLTGVGAAFYSAGVVPGDRVAVFGLGGVGLAAVLGARAAGAASIIAVDVVQAKLDLAARLGAEVVLGGVDAGRSGVGVGGAGVVRAVRELTGGGADKVIDTTGVVAVLEQAYAATAPGGVTVAVGLPHPDKTVSLPALSLVAEERTLKGSYLGSCVPRRDVPRFVELYRAGLLPVRELLTGSVELDAVNDGFARLASGEAVRQVIVM</sequence>
<evidence type="ECO:0000256" key="3">
    <source>
        <dbReference type="ARBA" id="ARBA00022723"/>
    </source>
</evidence>
<dbReference type="PROSITE" id="PS00059">
    <property type="entry name" value="ADH_ZINC"/>
    <property type="match status" value="1"/>
</dbReference>
<dbReference type="GO" id="GO:0005829">
    <property type="term" value="C:cytosol"/>
    <property type="evidence" value="ECO:0007669"/>
    <property type="project" value="TreeGrafter"/>
</dbReference>
<dbReference type="AlphaFoldDB" id="K0K909"/>
<dbReference type="KEGG" id="sesp:BN6_60750"/>
<dbReference type="EMBL" id="HE804045">
    <property type="protein sequence ID" value="CCH33329.1"/>
    <property type="molecule type" value="Genomic_DNA"/>
</dbReference>
<dbReference type="SUPFAM" id="SSF51735">
    <property type="entry name" value="NAD(P)-binding Rossmann-fold domains"/>
    <property type="match status" value="1"/>
</dbReference>
<dbReference type="OrthoDB" id="3265141at2"/>
<keyword evidence="4 7" id="KW-0862">Zinc</keyword>
<accession>K0K909</accession>
<evidence type="ECO:0000256" key="2">
    <source>
        <dbReference type="ARBA" id="ARBA00008072"/>
    </source>
</evidence>
<keyword evidence="8" id="KW-0472">Membrane</keyword>
<keyword evidence="6" id="KW-0520">NAD</keyword>
<dbReference type="RefSeq" id="WP_015103440.1">
    <property type="nucleotide sequence ID" value="NC_019673.1"/>
</dbReference>
<comment type="cofactor">
    <cofactor evidence="1 7">
        <name>Zn(2+)</name>
        <dbReference type="ChEBI" id="CHEBI:29105"/>
    </cofactor>
</comment>
<dbReference type="Pfam" id="PF00107">
    <property type="entry name" value="ADH_zinc_N"/>
    <property type="match status" value="1"/>
</dbReference>
<evidence type="ECO:0000259" key="9">
    <source>
        <dbReference type="Pfam" id="PF00107"/>
    </source>
</evidence>
<evidence type="ECO:0000313" key="11">
    <source>
        <dbReference type="EMBL" id="CCH33329.1"/>
    </source>
</evidence>
<dbReference type="Pfam" id="PF08240">
    <property type="entry name" value="ADH_N"/>
    <property type="match status" value="1"/>
</dbReference>
<keyword evidence="3 7" id="KW-0479">Metal-binding</keyword>
<dbReference type="BioCyc" id="SESP1179773:BN6_RS29235-MONOMER"/>
<dbReference type="Gene3D" id="3.90.180.10">
    <property type="entry name" value="Medium-chain alcohol dehydrogenases, catalytic domain"/>
    <property type="match status" value="1"/>
</dbReference>
<dbReference type="FunFam" id="3.40.50.720:FF:000003">
    <property type="entry name" value="S-(hydroxymethyl)glutathione dehydrogenase"/>
    <property type="match status" value="1"/>
</dbReference>
<dbReference type="Gene3D" id="3.40.50.720">
    <property type="entry name" value="NAD(P)-binding Rossmann-like Domain"/>
    <property type="match status" value="1"/>
</dbReference>
<evidence type="ECO:0000313" key="12">
    <source>
        <dbReference type="Proteomes" id="UP000006281"/>
    </source>
</evidence>
<keyword evidence="8" id="KW-0812">Transmembrane</keyword>
<dbReference type="GO" id="GO:0046294">
    <property type="term" value="P:formaldehyde catabolic process"/>
    <property type="evidence" value="ECO:0007669"/>
    <property type="project" value="TreeGrafter"/>
</dbReference>
<dbReference type="GO" id="GO:0051903">
    <property type="term" value="F:S-(hydroxymethyl)glutathione dehydrogenase [NAD(P)+] activity"/>
    <property type="evidence" value="ECO:0007669"/>
    <property type="project" value="TreeGrafter"/>
</dbReference>
<keyword evidence="12" id="KW-1185">Reference proteome</keyword>
<evidence type="ECO:0000256" key="4">
    <source>
        <dbReference type="ARBA" id="ARBA00022833"/>
    </source>
</evidence>
<feature type="transmembrane region" description="Helical" evidence="8">
    <location>
        <begin position="186"/>
        <end position="207"/>
    </location>
</feature>
<dbReference type="SUPFAM" id="SSF50129">
    <property type="entry name" value="GroES-like"/>
    <property type="match status" value="2"/>
</dbReference>
<dbReference type="InterPro" id="IPR036291">
    <property type="entry name" value="NAD(P)-bd_dom_sf"/>
</dbReference>
<comment type="similarity">
    <text evidence="2 7">Belongs to the zinc-containing alcohol dehydrogenase family.</text>
</comment>
<dbReference type="InterPro" id="IPR013154">
    <property type="entry name" value="ADH-like_N"/>
</dbReference>
<dbReference type="PATRIC" id="fig|1179773.3.peg.6119"/>
<dbReference type="PANTHER" id="PTHR43880:SF12">
    <property type="entry name" value="ALCOHOL DEHYDROGENASE CLASS-3"/>
    <property type="match status" value="1"/>
</dbReference>
<evidence type="ECO:0000256" key="1">
    <source>
        <dbReference type="ARBA" id="ARBA00001947"/>
    </source>
</evidence>
<evidence type="ECO:0000256" key="8">
    <source>
        <dbReference type="SAM" id="Phobius"/>
    </source>
</evidence>
<evidence type="ECO:0000256" key="7">
    <source>
        <dbReference type="RuleBase" id="RU361277"/>
    </source>
</evidence>
<keyword evidence="5" id="KW-0560">Oxidoreductase</keyword>
<evidence type="ECO:0000256" key="5">
    <source>
        <dbReference type="ARBA" id="ARBA00023002"/>
    </source>
</evidence>
<feature type="transmembrane region" description="Helical" evidence="8">
    <location>
        <begin position="219"/>
        <end position="247"/>
    </location>
</feature>
<protein>
    <submittedName>
        <fullName evidence="11">Alcohol dehydrogenase zinc-binding domain protein</fullName>
    </submittedName>
</protein>
<keyword evidence="8" id="KW-1133">Transmembrane helix</keyword>
<evidence type="ECO:0000256" key="6">
    <source>
        <dbReference type="ARBA" id="ARBA00023027"/>
    </source>
</evidence>
<name>K0K909_SACES</name>
<dbReference type="HOGENOM" id="CLU_026673_14_1_11"/>
<dbReference type="STRING" id="1179773.BN6_60750"/>